<dbReference type="Proteomes" id="UP001162483">
    <property type="component" value="Unassembled WGS sequence"/>
</dbReference>
<keyword evidence="2" id="KW-1185">Reference proteome</keyword>
<evidence type="ECO:0000313" key="1">
    <source>
        <dbReference type="EMBL" id="CAI9608349.1"/>
    </source>
</evidence>
<organism evidence="1 2">
    <name type="scientific">Staurois parvus</name>
    <dbReference type="NCBI Taxonomy" id="386267"/>
    <lineage>
        <taxon>Eukaryota</taxon>
        <taxon>Metazoa</taxon>
        <taxon>Chordata</taxon>
        <taxon>Craniata</taxon>
        <taxon>Vertebrata</taxon>
        <taxon>Euteleostomi</taxon>
        <taxon>Amphibia</taxon>
        <taxon>Batrachia</taxon>
        <taxon>Anura</taxon>
        <taxon>Neobatrachia</taxon>
        <taxon>Ranoidea</taxon>
        <taxon>Ranidae</taxon>
        <taxon>Staurois</taxon>
    </lineage>
</organism>
<sequence>MLHISAHQCTSVLHISAHQCISMPHISAHQSCLSVPVSDAYRAANQCQLSVPPISAHQ</sequence>
<reference evidence="1" key="1">
    <citation type="submission" date="2023-05" db="EMBL/GenBank/DDBJ databases">
        <authorList>
            <person name="Stuckert A."/>
        </authorList>
    </citation>
    <scope>NUCLEOTIDE SEQUENCE</scope>
</reference>
<evidence type="ECO:0000313" key="2">
    <source>
        <dbReference type="Proteomes" id="UP001162483"/>
    </source>
</evidence>
<protein>
    <submittedName>
        <fullName evidence="1">Uncharacterized protein</fullName>
    </submittedName>
</protein>
<name>A0ABN9GGT0_9NEOB</name>
<comment type="caution">
    <text evidence="1">The sequence shown here is derived from an EMBL/GenBank/DDBJ whole genome shotgun (WGS) entry which is preliminary data.</text>
</comment>
<dbReference type="EMBL" id="CATNWA010018591">
    <property type="protein sequence ID" value="CAI9608349.1"/>
    <property type="molecule type" value="Genomic_DNA"/>
</dbReference>
<accession>A0ABN9GGT0</accession>
<gene>
    <name evidence="1" type="ORF">SPARVUS_LOCUS14091923</name>
</gene>
<proteinExistence type="predicted"/>